<keyword evidence="1" id="KW-1133">Transmembrane helix</keyword>
<dbReference type="AlphaFoldDB" id="A0A162MCX1"/>
<evidence type="ECO:0000256" key="1">
    <source>
        <dbReference type="SAM" id="Phobius"/>
    </source>
</evidence>
<dbReference type="EMBL" id="LVJI01000007">
    <property type="protein sequence ID" value="OAB47275.1"/>
    <property type="molecule type" value="Genomic_DNA"/>
</dbReference>
<name>A0A162MCX1_9BACL</name>
<accession>A0A162MCX1</accession>
<evidence type="ECO:0000313" key="3">
    <source>
        <dbReference type="Proteomes" id="UP000077355"/>
    </source>
</evidence>
<protein>
    <submittedName>
        <fullName evidence="2">Uncharacterized protein</fullName>
    </submittedName>
</protein>
<comment type="caution">
    <text evidence="2">The sequence shown here is derived from an EMBL/GenBank/DDBJ whole genome shotgun (WGS) entry which is preliminary data.</text>
</comment>
<evidence type="ECO:0000313" key="2">
    <source>
        <dbReference type="EMBL" id="OAB47275.1"/>
    </source>
</evidence>
<dbReference type="OrthoDB" id="9970623at2"/>
<dbReference type="Proteomes" id="UP000077355">
    <property type="component" value="Unassembled WGS sequence"/>
</dbReference>
<keyword evidence="1" id="KW-0812">Transmembrane</keyword>
<reference evidence="2 3" key="1">
    <citation type="submission" date="2016-03" db="EMBL/GenBank/DDBJ databases">
        <title>Draft genome sequence of Paenibacillus antarcticus CECT 5836.</title>
        <authorList>
            <person name="Shin S.-K."/>
            <person name="Yi H."/>
        </authorList>
    </citation>
    <scope>NUCLEOTIDE SEQUENCE [LARGE SCALE GENOMIC DNA]</scope>
    <source>
        <strain evidence="2 3">CECT 5836</strain>
    </source>
</reference>
<gene>
    <name evidence="2" type="ORF">PBAT_06100</name>
</gene>
<dbReference type="RefSeq" id="WP_068647585.1">
    <property type="nucleotide sequence ID" value="NZ_CP043611.1"/>
</dbReference>
<proteinExistence type="predicted"/>
<keyword evidence="3" id="KW-1185">Reference proteome</keyword>
<organism evidence="2 3">
    <name type="scientific">Paenibacillus antarcticus</name>
    <dbReference type="NCBI Taxonomy" id="253703"/>
    <lineage>
        <taxon>Bacteria</taxon>
        <taxon>Bacillati</taxon>
        <taxon>Bacillota</taxon>
        <taxon>Bacilli</taxon>
        <taxon>Bacillales</taxon>
        <taxon>Paenibacillaceae</taxon>
        <taxon>Paenibacillus</taxon>
    </lineage>
</organism>
<feature type="transmembrane region" description="Helical" evidence="1">
    <location>
        <begin position="7"/>
        <end position="28"/>
    </location>
</feature>
<feature type="transmembrane region" description="Helical" evidence="1">
    <location>
        <begin position="80"/>
        <end position="98"/>
    </location>
</feature>
<feature type="transmembrane region" description="Helical" evidence="1">
    <location>
        <begin position="40"/>
        <end position="59"/>
    </location>
</feature>
<sequence>MSNSQRITLDIVKNTVFFVVAFIILLMIEKPIIGVGGIKSLKMLILVVAANFALIYIFHRNVLARFTLYKPYQKPKLPRNKSLLIGIASVAVIVSIPFL</sequence>
<keyword evidence="1" id="KW-0472">Membrane</keyword>